<keyword evidence="4 6" id="KW-1133">Transmembrane helix</keyword>
<proteinExistence type="predicted"/>
<feature type="transmembrane region" description="Helical" evidence="6">
    <location>
        <begin position="274"/>
        <end position="291"/>
    </location>
</feature>
<dbReference type="Proteomes" id="UP001553161">
    <property type="component" value="Unassembled WGS sequence"/>
</dbReference>
<name>A0ABV3L428_9RHOB</name>
<keyword evidence="3 6" id="KW-0812">Transmembrane</keyword>
<gene>
    <name evidence="7" type="ORF">AB0T83_03240</name>
</gene>
<evidence type="ECO:0000256" key="1">
    <source>
        <dbReference type="ARBA" id="ARBA00004651"/>
    </source>
</evidence>
<dbReference type="PANTHER" id="PTHR47089">
    <property type="entry name" value="ABC TRANSPORTER, PERMEASE PROTEIN"/>
    <property type="match status" value="1"/>
</dbReference>
<protein>
    <submittedName>
        <fullName evidence="7">ABC transporter permease</fullName>
    </submittedName>
</protein>
<keyword evidence="5 6" id="KW-0472">Membrane</keyword>
<dbReference type="Pfam" id="PF02653">
    <property type="entry name" value="BPD_transp_2"/>
    <property type="match status" value="1"/>
</dbReference>
<feature type="transmembrane region" description="Helical" evidence="6">
    <location>
        <begin position="12"/>
        <end position="33"/>
    </location>
</feature>
<dbReference type="RefSeq" id="WP_366191500.1">
    <property type="nucleotide sequence ID" value="NZ_JBFBVU010000002.1"/>
</dbReference>
<dbReference type="InterPro" id="IPR001851">
    <property type="entry name" value="ABC_transp_permease"/>
</dbReference>
<dbReference type="PANTHER" id="PTHR47089:SF1">
    <property type="entry name" value="GUANOSINE ABC TRANSPORTER PERMEASE PROTEIN NUPP"/>
    <property type="match status" value="1"/>
</dbReference>
<feature type="transmembrane region" description="Helical" evidence="6">
    <location>
        <begin position="298"/>
        <end position="315"/>
    </location>
</feature>
<comment type="subcellular location">
    <subcellularLocation>
        <location evidence="1">Cell membrane</location>
        <topology evidence="1">Multi-pass membrane protein</topology>
    </subcellularLocation>
</comment>
<feature type="transmembrane region" description="Helical" evidence="6">
    <location>
        <begin position="53"/>
        <end position="75"/>
    </location>
</feature>
<keyword evidence="8" id="KW-1185">Reference proteome</keyword>
<keyword evidence="2" id="KW-1003">Cell membrane</keyword>
<evidence type="ECO:0000256" key="3">
    <source>
        <dbReference type="ARBA" id="ARBA00022692"/>
    </source>
</evidence>
<reference evidence="7 8" key="1">
    <citation type="submission" date="2024-07" db="EMBL/GenBank/DDBJ databases">
        <authorList>
            <person name="Kang M."/>
        </authorList>
    </citation>
    <scope>NUCLEOTIDE SEQUENCE [LARGE SCALE GENOMIC DNA]</scope>
    <source>
        <strain evidence="7 8">DFM31</strain>
    </source>
</reference>
<evidence type="ECO:0000256" key="2">
    <source>
        <dbReference type="ARBA" id="ARBA00022475"/>
    </source>
</evidence>
<feature type="transmembrane region" description="Helical" evidence="6">
    <location>
        <begin position="110"/>
        <end position="128"/>
    </location>
</feature>
<evidence type="ECO:0000256" key="4">
    <source>
        <dbReference type="ARBA" id="ARBA00022989"/>
    </source>
</evidence>
<evidence type="ECO:0000256" key="6">
    <source>
        <dbReference type="SAM" id="Phobius"/>
    </source>
</evidence>
<feature type="transmembrane region" description="Helical" evidence="6">
    <location>
        <begin position="247"/>
        <end position="268"/>
    </location>
</feature>
<feature type="transmembrane region" description="Helical" evidence="6">
    <location>
        <begin position="198"/>
        <end position="218"/>
    </location>
</feature>
<organism evidence="7 8">
    <name type="scientific">Meridianimarinicoccus marinus</name>
    <dbReference type="NCBI Taxonomy" id="3231483"/>
    <lineage>
        <taxon>Bacteria</taxon>
        <taxon>Pseudomonadati</taxon>
        <taxon>Pseudomonadota</taxon>
        <taxon>Alphaproteobacteria</taxon>
        <taxon>Rhodobacterales</taxon>
        <taxon>Paracoccaceae</taxon>
        <taxon>Meridianimarinicoccus</taxon>
    </lineage>
</organism>
<evidence type="ECO:0000256" key="5">
    <source>
        <dbReference type="ARBA" id="ARBA00023136"/>
    </source>
</evidence>
<evidence type="ECO:0000313" key="7">
    <source>
        <dbReference type="EMBL" id="MEV8465797.1"/>
    </source>
</evidence>
<accession>A0ABV3L428</accession>
<comment type="caution">
    <text evidence="7">The sequence shown here is derived from an EMBL/GenBank/DDBJ whole genome shotgun (WGS) entry which is preliminary data.</text>
</comment>
<feature type="transmembrane region" description="Helical" evidence="6">
    <location>
        <begin position="140"/>
        <end position="160"/>
    </location>
</feature>
<sequence length="363" mass="38147">MNKMPKWADVALIPVINLILALAVSALVIAYIGENPVQAMKIMINGAIGSAYGWGYTLYYATNFIFTGLAVAVAFHARLFNIGGEGQALLGGLGVALVCLAVPWPHWTLALPASVIGGALFGAAWAAIPAYLQAKRGSHIVITTIMFNFIASALLVYLLVNVLKVPGSMAPETPRFPEGARLPTAYDFGAWLGFTRSAPLNVAFFVALACCAGVWFLIWRTRLGYEIRAFGQSEPAAVYAGIPPVKITVIAMLISGGLAGLMAVNAVQGEAERLIIDSVQGAGFVGIAVALMGRSHPLGVLIAALLFGALYQGGAELEFEIPAISREMIVVIQALVILFTGALDNMVRAPVARLFSGFGKGAA</sequence>
<dbReference type="CDD" id="cd06580">
    <property type="entry name" value="TM_PBP1_transp_TpRbsC_like"/>
    <property type="match status" value="1"/>
</dbReference>
<evidence type="ECO:0000313" key="8">
    <source>
        <dbReference type="Proteomes" id="UP001553161"/>
    </source>
</evidence>
<dbReference type="EMBL" id="JBFBVU010000002">
    <property type="protein sequence ID" value="MEV8465797.1"/>
    <property type="molecule type" value="Genomic_DNA"/>
</dbReference>
<feature type="transmembrane region" description="Helical" evidence="6">
    <location>
        <begin position="321"/>
        <end position="343"/>
    </location>
</feature>
<feature type="transmembrane region" description="Helical" evidence="6">
    <location>
        <begin position="87"/>
        <end position="104"/>
    </location>
</feature>